<dbReference type="InterPro" id="IPR055571">
    <property type="entry name" value="DUF7147"/>
</dbReference>
<name>A0A0U2PEF3_9BACL</name>
<keyword evidence="3" id="KW-1185">Reference proteome</keyword>
<feature type="domain" description="DUF7147" evidence="1">
    <location>
        <begin position="1"/>
        <end position="122"/>
    </location>
</feature>
<keyword evidence="2" id="KW-0808">Transferase</keyword>
<proteinExistence type="predicted"/>
<dbReference type="RefSeq" id="WP_058383492.1">
    <property type="nucleotide sequence ID" value="NZ_CP013659.2"/>
</dbReference>
<evidence type="ECO:0000313" key="3">
    <source>
        <dbReference type="Proteomes" id="UP000067683"/>
    </source>
</evidence>
<dbReference type="EMBL" id="CP013659">
    <property type="protein sequence ID" value="ALS76791.1"/>
    <property type="molecule type" value="Genomic_DNA"/>
</dbReference>
<dbReference type="Pfam" id="PF23648">
    <property type="entry name" value="DUF7147"/>
    <property type="match status" value="1"/>
</dbReference>
<accession>A0A0U2PEF3</accession>
<organism evidence="2 3">
    <name type="scientific">Planococcus rifietoensis</name>
    <dbReference type="NCBI Taxonomy" id="200991"/>
    <lineage>
        <taxon>Bacteria</taxon>
        <taxon>Bacillati</taxon>
        <taxon>Bacillota</taxon>
        <taxon>Bacilli</taxon>
        <taxon>Bacillales</taxon>
        <taxon>Caryophanaceae</taxon>
        <taxon>Planococcus</taxon>
    </lineage>
</organism>
<dbReference type="STRING" id="200991.AUC31_16900"/>
<dbReference type="Proteomes" id="UP000067683">
    <property type="component" value="Chromosome"/>
</dbReference>
<dbReference type="OrthoDB" id="2427086at2"/>
<evidence type="ECO:0000313" key="2">
    <source>
        <dbReference type="EMBL" id="ALS76791.1"/>
    </source>
</evidence>
<keyword evidence="2" id="KW-0418">Kinase</keyword>
<gene>
    <name evidence="2" type="ORF">AUC31_16900</name>
</gene>
<protein>
    <submittedName>
        <fullName evidence="2">Methylthioribose kinase</fullName>
    </submittedName>
</protein>
<dbReference type="GO" id="GO:0016301">
    <property type="term" value="F:kinase activity"/>
    <property type="evidence" value="ECO:0007669"/>
    <property type="project" value="UniProtKB-KW"/>
</dbReference>
<reference evidence="2" key="1">
    <citation type="submission" date="2016-01" db="EMBL/GenBank/DDBJ databases">
        <title>Complete genome of Planococcus rifietoensis type strain M8.</title>
        <authorList>
            <person name="See-Too W.S."/>
        </authorList>
    </citation>
    <scope>NUCLEOTIDE SEQUENCE [LARGE SCALE GENOMIC DNA]</scope>
    <source>
        <strain evidence="2">M8</strain>
    </source>
</reference>
<sequence>MIQRFIELGEGYGDIYELRQLMESNQERFMHGFVFVSKTKDGHPVVSVAAAFQPAQEGNFMPIYLCREGVPDGSKRLAVFEDAVKQLGHEPIRMDVKHSSQYADTKLYFGHLIAILRLNHYIPPMQ</sequence>
<dbReference type="AlphaFoldDB" id="A0A0U2PEF3"/>
<dbReference type="KEGG" id="prt:AUC31_16900"/>
<evidence type="ECO:0000259" key="1">
    <source>
        <dbReference type="Pfam" id="PF23648"/>
    </source>
</evidence>